<reference evidence="5" key="1">
    <citation type="submission" date="2022-11" db="EMBL/GenBank/DDBJ databases">
        <authorList>
            <person name="Petersen C."/>
        </authorList>
    </citation>
    <scope>NUCLEOTIDE SEQUENCE</scope>
    <source>
        <strain evidence="5">IBT 16849</strain>
    </source>
</reference>
<evidence type="ECO:0000313" key="5">
    <source>
        <dbReference type="EMBL" id="KAJ5190085.1"/>
    </source>
</evidence>
<evidence type="ECO:0000256" key="2">
    <source>
        <dbReference type="ARBA" id="ARBA00022630"/>
    </source>
</evidence>
<dbReference type="Gene3D" id="3.50.50.60">
    <property type="entry name" value="FAD/NAD(P)-binding domain"/>
    <property type="match status" value="2"/>
</dbReference>
<dbReference type="InterPro" id="IPR023753">
    <property type="entry name" value="FAD/NAD-binding_dom"/>
</dbReference>
<dbReference type="PANTHER" id="PTHR48105">
    <property type="entry name" value="THIOREDOXIN REDUCTASE 1-RELATED-RELATED"/>
    <property type="match status" value="1"/>
</dbReference>
<dbReference type="GO" id="GO:0016491">
    <property type="term" value="F:oxidoreductase activity"/>
    <property type="evidence" value="ECO:0007669"/>
    <property type="project" value="UniProtKB-KW"/>
</dbReference>
<keyword evidence="2" id="KW-0285">Flavoprotein</keyword>
<dbReference type="PRINTS" id="PR00368">
    <property type="entry name" value="FADPNR"/>
</dbReference>
<evidence type="ECO:0000256" key="1">
    <source>
        <dbReference type="ARBA" id="ARBA00009333"/>
    </source>
</evidence>
<dbReference type="Pfam" id="PF07992">
    <property type="entry name" value="Pyr_redox_2"/>
    <property type="match status" value="1"/>
</dbReference>
<keyword evidence="6" id="KW-1185">Reference proteome</keyword>
<comment type="similarity">
    <text evidence="1">Belongs to the class-II pyridine nucleotide-disulfide oxidoreductase family.</text>
</comment>
<dbReference type="Proteomes" id="UP001150879">
    <property type="component" value="Unassembled WGS sequence"/>
</dbReference>
<accession>A0A9W9J480</accession>
<comment type="caution">
    <text evidence="5">The sequence shown here is derived from an EMBL/GenBank/DDBJ whole genome shotgun (WGS) entry which is preliminary data.</text>
</comment>
<sequence>MSDMTDVLIIGGGYAGLAAASTLYRSTHSTIVFDSGKFRDQRAPDIRLLPGFEGSNSADYRATARAELERTGICVFVNAEVTSIAKTQDPEESWKITTASGGQFYGRKIVLATGTDEVYPDIDGYLDCWVTGIFPCMFQFGYEQRGCSSAGILVVDKLATVLPQVVKLAGDARKFSHTVVLYSNGDETVTNQLRQLTRETEFHVEPCRIHHLSKGSEGAEVMVELEDGRCRTEGFLVHQPWTRLQGSLPSQLGLAITPMGDIQVQHPFPATSVPGVYAAGDCASPFKNASMAIAAGVCAGNGVARELSARL</sequence>
<reference evidence="5" key="2">
    <citation type="journal article" date="2023" name="IMA Fungus">
        <title>Comparative genomic study of the Penicillium genus elucidates a diverse pangenome and 15 lateral gene transfer events.</title>
        <authorList>
            <person name="Petersen C."/>
            <person name="Sorensen T."/>
            <person name="Nielsen M.R."/>
            <person name="Sondergaard T.E."/>
            <person name="Sorensen J.L."/>
            <person name="Fitzpatrick D.A."/>
            <person name="Frisvad J.C."/>
            <person name="Nielsen K.L."/>
        </authorList>
    </citation>
    <scope>NUCLEOTIDE SEQUENCE</scope>
    <source>
        <strain evidence="5">IBT 16849</strain>
    </source>
</reference>
<gene>
    <name evidence="5" type="ORF">N7472_009099</name>
</gene>
<name>A0A9W9J480_9EURO</name>
<evidence type="ECO:0000313" key="6">
    <source>
        <dbReference type="Proteomes" id="UP001150879"/>
    </source>
</evidence>
<dbReference type="GO" id="GO:0097237">
    <property type="term" value="P:cellular response to toxic substance"/>
    <property type="evidence" value="ECO:0007669"/>
    <property type="project" value="UniProtKB-ARBA"/>
</dbReference>
<dbReference type="InterPro" id="IPR036188">
    <property type="entry name" value="FAD/NAD-bd_sf"/>
</dbReference>
<evidence type="ECO:0000256" key="3">
    <source>
        <dbReference type="ARBA" id="ARBA00023002"/>
    </source>
</evidence>
<organism evidence="5 6">
    <name type="scientific">Penicillium cf. griseofulvum</name>
    <dbReference type="NCBI Taxonomy" id="2972120"/>
    <lineage>
        <taxon>Eukaryota</taxon>
        <taxon>Fungi</taxon>
        <taxon>Dikarya</taxon>
        <taxon>Ascomycota</taxon>
        <taxon>Pezizomycotina</taxon>
        <taxon>Eurotiomycetes</taxon>
        <taxon>Eurotiomycetidae</taxon>
        <taxon>Eurotiales</taxon>
        <taxon>Aspergillaceae</taxon>
        <taxon>Penicillium</taxon>
    </lineage>
</organism>
<dbReference type="InterPro" id="IPR050097">
    <property type="entry name" value="Ferredoxin-NADP_redctase_2"/>
</dbReference>
<dbReference type="SUPFAM" id="SSF51905">
    <property type="entry name" value="FAD/NAD(P)-binding domain"/>
    <property type="match status" value="1"/>
</dbReference>
<proteinExistence type="inferred from homology"/>
<dbReference type="EMBL" id="JAPQKP010000005">
    <property type="protein sequence ID" value="KAJ5190085.1"/>
    <property type="molecule type" value="Genomic_DNA"/>
</dbReference>
<feature type="domain" description="FAD/NAD(P)-binding" evidence="4">
    <location>
        <begin position="6"/>
        <end position="296"/>
    </location>
</feature>
<dbReference type="PRINTS" id="PR00469">
    <property type="entry name" value="PNDRDTASEII"/>
</dbReference>
<dbReference type="OrthoDB" id="10260355at2759"/>
<dbReference type="AlphaFoldDB" id="A0A9W9J480"/>
<keyword evidence="3" id="KW-0560">Oxidoreductase</keyword>
<protein>
    <recommendedName>
        <fullName evidence="4">FAD/NAD(P)-binding domain-containing protein</fullName>
    </recommendedName>
</protein>
<evidence type="ECO:0000259" key="4">
    <source>
        <dbReference type="Pfam" id="PF07992"/>
    </source>
</evidence>